<dbReference type="PANTHER" id="PTHR35802">
    <property type="entry name" value="PROTEASE SYNTHASE AND SPORULATION PROTEIN PAI 2"/>
    <property type="match status" value="1"/>
</dbReference>
<gene>
    <name evidence="1" type="ORF">ASILVAE211_13140</name>
</gene>
<dbReference type="AlphaFoldDB" id="A0A963YSC0"/>
<dbReference type="InterPro" id="IPR007396">
    <property type="entry name" value="TR_PAI2-type"/>
</dbReference>
<evidence type="ECO:0000313" key="2">
    <source>
        <dbReference type="Proteomes" id="UP000708298"/>
    </source>
</evidence>
<dbReference type="PANTHER" id="PTHR35802:SF1">
    <property type="entry name" value="PROTEASE SYNTHASE AND SPORULATION PROTEIN PAI 2"/>
    <property type="match status" value="1"/>
</dbReference>
<organism evidence="1 2">
    <name type="scientific">Acidisoma silvae</name>
    <dbReference type="NCBI Taxonomy" id="2802396"/>
    <lineage>
        <taxon>Bacteria</taxon>
        <taxon>Pseudomonadati</taxon>
        <taxon>Pseudomonadota</taxon>
        <taxon>Alphaproteobacteria</taxon>
        <taxon>Acetobacterales</taxon>
        <taxon>Acidocellaceae</taxon>
        <taxon>Acidisoma</taxon>
    </lineage>
</organism>
<dbReference type="SUPFAM" id="SSF50475">
    <property type="entry name" value="FMN-binding split barrel"/>
    <property type="match status" value="1"/>
</dbReference>
<dbReference type="Gene3D" id="2.30.110.10">
    <property type="entry name" value="Electron Transport, Fmn-binding Protein, Chain A"/>
    <property type="match status" value="1"/>
</dbReference>
<dbReference type="PIRSF" id="PIRSF010372">
    <property type="entry name" value="PaiB"/>
    <property type="match status" value="1"/>
</dbReference>
<evidence type="ECO:0000313" key="1">
    <source>
        <dbReference type="EMBL" id="MCB8876131.1"/>
    </source>
</evidence>
<dbReference type="Proteomes" id="UP000708298">
    <property type="component" value="Unassembled WGS sequence"/>
</dbReference>
<dbReference type="EMBL" id="JAESVB010000005">
    <property type="protein sequence ID" value="MCB8876131.1"/>
    <property type="molecule type" value="Genomic_DNA"/>
</dbReference>
<dbReference type="InterPro" id="IPR012349">
    <property type="entry name" value="Split_barrel_FMN-bd"/>
</dbReference>
<reference evidence="1" key="1">
    <citation type="journal article" date="2021" name="Microorganisms">
        <title>Acidisoma silvae sp. nov. and Acidisomacellulosilytica sp. nov., Two Acidophilic Bacteria Isolated from Decaying Wood, Hydrolyzing Cellulose and Producing Poly-3-hydroxybutyrate.</title>
        <authorList>
            <person name="Mieszkin S."/>
            <person name="Pouder E."/>
            <person name="Uroz S."/>
            <person name="Simon-Colin C."/>
            <person name="Alain K."/>
        </authorList>
    </citation>
    <scope>NUCLEOTIDE SEQUENCE</scope>
    <source>
        <strain evidence="1">HW T2.11</strain>
    </source>
</reference>
<proteinExistence type="predicted"/>
<keyword evidence="2" id="KW-1185">Reference proteome</keyword>
<accession>A0A963YSC0</accession>
<reference evidence="1" key="2">
    <citation type="submission" date="2021-01" db="EMBL/GenBank/DDBJ databases">
        <authorList>
            <person name="Mieszkin S."/>
            <person name="Pouder E."/>
            <person name="Alain K."/>
        </authorList>
    </citation>
    <scope>NUCLEOTIDE SEQUENCE</scope>
    <source>
        <strain evidence="1">HW T2.11</strain>
    </source>
</reference>
<comment type="caution">
    <text evidence="1">The sequence shown here is derived from an EMBL/GenBank/DDBJ whole genome shotgun (WGS) entry which is preliminary data.</text>
</comment>
<sequence length="228" mass="25399">MRFPPFSLSSRKEIRLYLPRQFREDRTDVLHGAIRDYPMAQLVTFGTEGLEATPLPLLLDLSDNGQGVLLGHLARANPQWKTADRSVEALAIFSGPDSYISPGWYETKRQTGKVVPTWNYVTIQVRGRISFFEEATPLLDIVRRLTETHEAGRDAPWAVSDAPEDYVASQLRAIVGLRMEITDITGKWKMSQNRSEADRGGVIEGLRAEGKPDADAVADLVAEAMGED</sequence>
<protein>
    <submittedName>
        <fullName evidence="1">FMN-binding negative transcriptional regulator</fullName>
    </submittedName>
</protein>
<dbReference type="Pfam" id="PF04299">
    <property type="entry name" value="FMN_bind_2"/>
    <property type="match status" value="1"/>
</dbReference>
<name>A0A963YSC0_9PROT</name>